<keyword evidence="1" id="KW-1133">Transmembrane helix</keyword>
<reference evidence="2 3" key="1">
    <citation type="journal article" date="2018" name="Syst. Appl. Microbiol.">
        <title>A new symbiotic nanoarchaeote (Candidatus Nanoclepta minutus) and its host (Zestosphaera tikiterensis gen. nov., sp. nov.) from a New Zealand hot spring.</title>
        <authorList>
            <person name="St John E."/>
            <person name="Liu Y."/>
            <person name="Podar M."/>
            <person name="Stott M.B."/>
            <person name="Meneghin J."/>
            <person name="Chen Z."/>
            <person name="Lagutin K."/>
            <person name="Mitchell K."/>
            <person name="Reysenbach A.L."/>
        </authorList>
    </citation>
    <scope>NUCLEOTIDE SEQUENCE [LARGE SCALE GENOMIC DNA]</scope>
    <source>
        <strain evidence="2">NZ3</strain>
    </source>
</reference>
<evidence type="ECO:0000313" key="2">
    <source>
        <dbReference type="EMBL" id="PUA32414.1"/>
    </source>
</evidence>
<sequence length="165" mass="18717">MKAAAVVGVFVLVLSLILTVIAFQPETLDFKRCVEVRLSGGEEFTISTFNYTELTEYSYERLTIDVVKEVGNSYVVLVYVSPNTTFYEVVRDREYELMINGSSVFHIVFKADDYVSLNVCLKAALHKYRDYLVLPIIVSWIAGSSILIYTALHQVIGKVRKRITS</sequence>
<organism evidence="2 3">
    <name type="scientific">Zestosphaera tikiterensis</name>
    <dbReference type="NCBI Taxonomy" id="1973259"/>
    <lineage>
        <taxon>Archaea</taxon>
        <taxon>Thermoproteota</taxon>
        <taxon>Thermoprotei</taxon>
        <taxon>Desulfurococcales</taxon>
        <taxon>Desulfurococcaceae</taxon>
        <taxon>Zestosphaera</taxon>
    </lineage>
</organism>
<feature type="transmembrane region" description="Helical" evidence="1">
    <location>
        <begin position="131"/>
        <end position="152"/>
    </location>
</feature>
<name>A0A2R7Y4H2_9CREN</name>
<comment type="caution">
    <text evidence="2">The sequence shown here is derived from an EMBL/GenBank/DDBJ whole genome shotgun (WGS) entry which is preliminary data.</text>
</comment>
<evidence type="ECO:0000313" key="3">
    <source>
        <dbReference type="Proteomes" id="UP000244093"/>
    </source>
</evidence>
<gene>
    <name evidence="2" type="ORF">B7O98_07100</name>
</gene>
<evidence type="ECO:0000256" key="1">
    <source>
        <dbReference type="SAM" id="Phobius"/>
    </source>
</evidence>
<protein>
    <submittedName>
        <fullName evidence="2">Uncharacterized protein</fullName>
    </submittedName>
</protein>
<dbReference type="EMBL" id="NBVN01000004">
    <property type="protein sequence ID" value="PUA32414.1"/>
    <property type="molecule type" value="Genomic_DNA"/>
</dbReference>
<accession>A0A2R7Y4H2</accession>
<keyword evidence="1" id="KW-0472">Membrane</keyword>
<proteinExistence type="predicted"/>
<dbReference type="Proteomes" id="UP000244093">
    <property type="component" value="Unassembled WGS sequence"/>
</dbReference>
<dbReference type="AlphaFoldDB" id="A0A2R7Y4H2"/>
<keyword evidence="1" id="KW-0812">Transmembrane</keyword>